<organism evidence="2 3">
    <name type="scientific">Curtobacterium pusillum</name>
    <dbReference type="NCBI Taxonomy" id="69373"/>
    <lineage>
        <taxon>Bacteria</taxon>
        <taxon>Bacillati</taxon>
        <taxon>Actinomycetota</taxon>
        <taxon>Actinomycetes</taxon>
        <taxon>Micrococcales</taxon>
        <taxon>Microbacteriaceae</taxon>
        <taxon>Curtobacterium</taxon>
    </lineage>
</organism>
<name>A0AAW3TAZ0_9MICO</name>
<dbReference type="Gene3D" id="2.30.110.10">
    <property type="entry name" value="Electron Transport, Fmn-binding Protein, Chain A"/>
    <property type="match status" value="1"/>
</dbReference>
<feature type="compositionally biased region" description="Polar residues" evidence="1">
    <location>
        <begin position="1"/>
        <end position="13"/>
    </location>
</feature>
<comment type="caution">
    <text evidence="2">The sequence shown here is derived from an EMBL/GenBank/DDBJ whole genome shotgun (WGS) entry which is preliminary data.</text>
</comment>
<dbReference type="AlphaFoldDB" id="A0AAW3TAZ0"/>
<dbReference type="RefSeq" id="WP_182516662.1">
    <property type="nucleotide sequence ID" value="NZ_JACGXP010000004.1"/>
</dbReference>
<dbReference type="Proteomes" id="UP000590225">
    <property type="component" value="Unassembled WGS sequence"/>
</dbReference>
<feature type="region of interest" description="Disordered" evidence="1">
    <location>
        <begin position="1"/>
        <end position="25"/>
    </location>
</feature>
<dbReference type="PANTHER" id="PTHR34071">
    <property type="entry name" value="5-NITROIMIDAZOLE ANTIBIOTICS RESISTANCE PROTEIN, NIMA-FAMILY-RELATED PROTEIN-RELATED"/>
    <property type="match status" value="1"/>
</dbReference>
<evidence type="ECO:0000313" key="3">
    <source>
        <dbReference type="Proteomes" id="UP000590225"/>
    </source>
</evidence>
<evidence type="ECO:0000256" key="1">
    <source>
        <dbReference type="SAM" id="MobiDB-lite"/>
    </source>
</evidence>
<dbReference type="EMBL" id="JACGXP010000004">
    <property type="protein sequence ID" value="MBA8991607.1"/>
    <property type="molecule type" value="Genomic_DNA"/>
</dbReference>
<dbReference type="SUPFAM" id="SSF50475">
    <property type="entry name" value="FMN-binding split barrel"/>
    <property type="match status" value="1"/>
</dbReference>
<gene>
    <name evidence="2" type="ORF">FHW23_002876</name>
</gene>
<accession>A0AAW3TAZ0</accession>
<reference evidence="2 3" key="1">
    <citation type="submission" date="2020-07" db="EMBL/GenBank/DDBJ databases">
        <title>Above-ground endophytic microbial communities from plants in different locations in the United States.</title>
        <authorList>
            <person name="Frank C."/>
        </authorList>
    </citation>
    <scope>NUCLEOTIDE SEQUENCE [LARGE SCALE GENOMIC DNA]</scope>
    <source>
        <strain evidence="2 3">WPL5_2</strain>
    </source>
</reference>
<sequence length="257" mass="26632">MRTTSLPAKQSDPTDGRAAPGGPSLTVRRLRDRQSHDPADLSAILAEAIVAHVGFVRGGHPIVLPYLCGVGDLGAGPVLLLHGSTGGGLFLDAGETGVPVSATVTHVDGLVFARSTFDSSANYRSAVVVGNATVVPDELRAEALWQVADHLMPGRRDEVREMTAKEVRATQVLQLPLDRASVKIRAAGVGEAVDDGEDHTVWAGVLPLATRAGVAIPGDTSGDAPVDGSVRALAARLDDLATAREARIAAVMRRAPA</sequence>
<dbReference type="Pfam" id="PF12900">
    <property type="entry name" value="Pyridox_ox_2"/>
    <property type="match status" value="1"/>
</dbReference>
<evidence type="ECO:0000313" key="2">
    <source>
        <dbReference type="EMBL" id="MBA8991607.1"/>
    </source>
</evidence>
<protein>
    <recommendedName>
        <fullName evidence="4">Pyridoxamine 5'-phosphate oxidase family protein</fullName>
    </recommendedName>
</protein>
<proteinExistence type="predicted"/>
<dbReference type="InterPro" id="IPR024747">
    <property type="entry name" value="Pyridox_Oxase-rel"/>
</dbReference>
<dbReference type="PANTHER" id="PTHR34071:SF2">
    <property type="entry name" value="FLAVIN-NUCLEOTIDE-BINDING PROTEIN"/>
    <property type="match status" value="1"/>
</dbReference>
<evidence type="ECO:0008006" key="4">
    <source>
        <dbReference type="Google" id="ProtNLM"/>
    </source>
</evidence>
<dbReference type="InterPro" id="IPR012349">
    <property type="entry name" value="Split_barrel_FMN-bd"/>
</dbReference>